<protein>
    <submittedName>
        <fullName evidence="9">Type IV secretion system protein VirD4</fullName>
    </submittedName>
</protein>
<dbReference type="Proteomes" id="UP000253490">
    <property type="component" value="Unassembled WGS sequence"/>
</dbReference>
<keyword evidence="3" id="KW-1003">Cell membrane</keyword>
<proteinExistence type="inferred from homology"/>
<dbReference type="InterPro" id="IPR032689">
    <property type="entry name" value="TraG-D_C"/>
</dbReference>
<name>A0A366HZ96_9FIRM</name>
<dbReference type="Pfam" id="PF12696">
    <property type="entry name" value="TraG-D_C"/>
    <property type="match status" value="1"/>
</dbReference>
<gene>
    <name evidence="9" type="ORF">DES36_1192</name>
</gene>
<dbReference type="OrthoDB" id="9766496at2"/>
<keyword evidence="10" id="KW-1185">Reference proteome</keyword>
<keyword evidence="4 7" id="KW-0812">Transmembrane</keyword>
<comment type="subcellular location">
    <subcellularLocation>
        <location evidence="1">Cell membrane</location>
        <topology evidence="1">Multi-pass membrane protein</topology>
    </subcellularLocation>
</comment>
<comment type="similarity">
    <text evidence="2">Belongs to the VirD4/TraG family.</text>
</comment>
<evidence type="ECO:0000256" key="2">
    <source>
        <dbReference type="ARBA" id="ARBA00008806"/>
    </source>
</evidence>
<evidence type="ECO:0000256" key="7">
    <source>
        <dbReference type="SAM" id="Phobius"/>
    </source>
</evidence>
<evidence type="ECO:0000256" key="4">
    <source>
        <dbReference type="ARBA" id="ARBA00022692"/>
    </source>
</evidence>
<evidence type="ECO:0000259" key="8">
    <source>
        <dbReference type="Pfam" id="PF12696"/>
    </source>
</evidence>
<dbReference type="InterPro" id="IPR051539">
    <property type="entry name" value="T4SS-coupling_protein"/>
</dbReference>
<dbReference type="CDD" id="cd01127">
    <property type="entry name" value="TrwB_TraG_TraD_VirD4"/>
    <property type="match status" value="2"/>
</dbReference>
<accession>A0A366HZ96</accession>
<keyword evidence="5 7" id="KW-1133">Transmembrane helix</keyword>
<sequence length="879" mass="101253">MFKRLKKYKKAEYLSHSYNYQVEGEDLPKEERKVNKKPLLISISAMVFILATINFLVVGYKDVAVRIGQLESPSLFDIFDLDLSKSFRLINIITPAFSLKSYLVLICIISFFGMLIYSKLNYKSETEIIYGQKGDSRFTTIEEIKEQYPAIPEKEKKFDGIGGIPISHYKDKYYIDTDTVNSCILGVSRSGKGEVIITPMIDILSRAEIQSSMVLNDPKGELFAASKDTLEKRGYDVHVLNLQDPLQSMSYNPLQSVIDAWMQGNEQDAAKRANSITYTLYNDPNAGENAFFNDGAQNAVTAIILALVEYCVKNNCSEKITMYNVAEMLNELGTLYYKEDPDDPFSEKNALDEFFTHLPQGHVAKKRYGSTSFAGEKTRGSILSTANQGLQPFVDPLFAKMTSKNSIDLKQIGFSKNLMGQLDDSLMNKRIRISFHKNNSEFTLIGSYRVKVKENGRYNLNFSENLQTGDLILIKYEDKNIKYKIIYEIQFEVEIDKKGNIIYQKKEGHEHIPEYKRQVRLKQRVNTFPIVQKELQMNYSDKPTALFMIIPDYDSSNHTLASIFIKQLYTELSQNCAETKGKKCFTRVQIILDEFGNMPPIDDMDQVMTVCLGRNIIFNLVVQSYSQIKRKYGEGAETIKENCQNHIYILSTNDETIEELSKKAGHKTIIGKSSNESHLDMDNKVTKSADQERIITFDRLSQLIEGETLVIRSLHRQDNERKKIRPYPIFNTKETNMPYRWQFLSNWLDTSKDLNDIDIKSEHSNLNLKDLDVDFSDFITDAEAKKKYISRIQDTEVENKSKKEVITHSTIELKIEQLSALLHNTQESENNVSLIKKIIQIYRENKYLPTKEKLELVEERLNDPLIISKIRELIEIQEN</sequence>
<evidence type="ECO:0000313" key="9">
    <source>
        <dbReference type="EMBL" id="RBP59277.1"/>
    </source>
</evidence>
<dbReference type="GO" id="GO:0005886">
    <property type="term" value="C:plasma membrane"/>
    <property type="evidence" value="ECO:0007669"/>
    <property type="project" value="UniProtKB-SubCell"/>
</dbReference>
<dbReference type="RefSeq" id="WP_113921499.1">
    <property type="nucleotide sequence ID" value="NZ_QNRX01000019.1"/>
</dbReference>
<evidence type="ECO:0000256" key="6">
    <source>
        <dbReference type="ARBA" id="ARBA00023136"/>
    </source>
</evidence>
<dbReference type="NCBIfam" id="NF045973">
    <property type="entry name" value="conju_CD1115"/>
    <property type="match status" value="1"/>
</dbReference>
<evidence type="ECO:0000256" key="5">
    <source>
        <dbReference type="ARBA" id="ARBA00022989"/>
    </source>
</evidence>
<dbReference type="AlphaFoldDB" id="A0A366HZ96"/>
<comment type="caution">
    <text evidence="9">The sequence shown here is derived from an EMBL/GenBank/DDBJ whole genome shotgun (WGS) entry which is preliminary data.</text>
</comment>
<dbReference type="InterPro" id="IPR003688">
    <property type="entry name" value="TraG/VirD4"/>
</dbReference>
<evidence type="ECO:0000256" key="3">
    <source>
        <dbReference type="ARBA" id="ARBA00022475"/>
    </source>
</evidence>
<reference evidence="9 10" key="1">
    <citation type="submission" date="2018-06" db="EMBL/GenBank/DDBJ databases">
        <title>Genomic Encyclopedia of Type Strains, Phase IV (KMG-IV): sequencing the most valuable type-strain genomes for metagenomic binning, comparative biology and taxonomic classification.</title>
        <authorList>
            <person name="Goeker M."/>
        </authorList>
    </citation>
    <scope>NUCLEOTIDE SEQUENCE [LARGE SCALE GENOMIC DNA]</scope>
    <source>
        <strain evidence="9 10">DSM 22112</strain>
    </source>
</reference>
<dbReference type="PANTHER" id="PTHR37937">
    <property type="entry name" value="CONJUGATIVE TRANSFER: DNA TRANSPORT"/>
    <property type="match status" value="1"/>
</dbReference>
<dbReference type="InterPro" id="IPR027417">
    <property type="entry name" value="P-loop_NTPase"/>
</dbReference>
<evidence type="ECO:0000256" key="1">
    <source>
        <dbReference type="ARBA" id="ARBA00004651"/>
    </source>
</evidence>
<dbReference type="PANTHER" id="PTHR37937:SF1">
    <property type="entry name" value="CONJUGATIVE TRANSFER: DNA TRANSPORT"/>
    <property type="match status" value="1"/>
</dbReference>
<organism evidence="9 10">
    <name type="scientific">Alkalibaculum bacchi</name>
    <dbReference type="NCBI Taxonomy" id="645887"/>
    <lineage>
        <taxon>Bacteria</taxon>
        <taxon>Bacillati</taxon>
        <taxon>Bacillota</taxon>
        <taxon>Clostridia</taxon>
        <taxon>Eubacteriales</taxon>
        <taxon>Eubacteriaceae</taxon>
        <taxon>Alkalibaculum</taxon>
    </lineage>
</organism>
<dbReference type="Gene3D" id="3.40.50.300">
    <property type="entry name" value="P-loop containing nucleotide triphosphate hydrolases"/>
    <property type="match status" value="1"/>
</dbReference>
<dbReference type="Pfam" id="PF02534">
    <property type="entry name" value="T4SS-DNA_transf"/>
    <property type="match status" value="1"/>
</dbReference>
<evidence type="ECO:0000313" key="10">
    <source>
        <dbReference type="Proteomes" id="UP000253490"/>
    </source>
</evidence>
<feature type="transmembrane region" description="Helical" evidence="7">
    <location>
        <begin position="39"/>
        <end position="60"/>
    </location>
</feature>
<dbReference type="EMBL" id="QNRX01000019">
    <property type="protein sequence ID" value="RBP59277.1"/>
    <property type="molecule type" value="Genomic_DNA"/>
</dbReference>
<keyword evidence="6 7" id="KW-0472">Membrane</keyword>
<feature type="domain" description="TraD/TraG TraM recognition site" evidence="8">
    <location>
        <begin position="587"/>
        <end position="703"/>
    </location>
</feature>
<dbReference type="SUPFAM" id="SSF52540">
    <property type="entry name" value="P-loop containing nucleoside triphosphate hydrolases"/>
    <property type="match status" value="2"/>
</dbReference>